<feature type="signal peptide" evidence="1">
    <location>
        <begin position="1"/>
        <end position="20"/>
    </location>
</feature>
<accession>A0A1I5PTW1</accession>
<evidence type="ECO:0000313" key="2">
    <source>
        <dbReference type="EMBL" id="SFP37364.1"/>
    </source>
</evidence>
<keyword evidence="3" id="KW-1185">Reference proteome</keyword>
<feature type="chain" id="PRO_5011710988" description="Sporulation lipoprotein YhcN/YlaJ (Spore_YhcN_YlaJ)" evidence="1">
    <location>
        <begin position="21"/>
        <end position="154"/>
    </location>
</feature>
<evidence type="ECO:0000313" key="3">
    <source>
        <dbReference type="Proteomes" id="UP000198892"/>
    </source>
</evidence>
<organism evidence="2 3">
    <name type="scientific">Salibacterium halotolerans</name>
    <dbReference type="NCBI Taxonomy" id="1884432"/>
    <lineage>
        <taxon>Bacteria</taxon>
        <taxon>Bacillati</taxon>
        <taxon>Bacillota</taxon>
        <taxon>Bacilli</taxon>
        <taxon>Bacillales</taxon>
        <taxon>Bacillaceae</taxon>
    </lineage>
</organism>
<evidence type="ECO:0000256" key="1">
    <source>
        <dbReference type="SAM" id="SignalP"/>
    </source>
</evidence>
<dbReference type="Proteomes" id="UP000198892">
    <property type="component" value="Unassembled WGS sequence"/>
</dbReference>
<dbReference type="AlphaFoldDB" id="A0A1I5PTW1"/>
<protein>
    <recommendedName>
        <fullName evidence="4">Sporulation lipoprotein YhcN/YlaJ (Spore_YhcN_YlaJ)</fullName>
    </recommendedName>
</protein>
<keyword evidence="1" id="KW-0732">Signal</keyword>
<reference evidence="3" key="1">
    <citation type="submission" date="2016-10" db="EMBL/GenBank/DDBJ databases">
        <authorList>
            <person name="Varghese N."/>
            <person name="Submissions S."/>
        </authorList>
    </citation>
    <scope>NUCLEOTIDE SEQUENCE [LARGE SCALE GENOMIC DNA]</scope>
    <source>
        <strain evidence="3">S7</strain>
    </source>
</reference>
<name>A0A1I5PTW1_9BACI</name>
<gene>
    <name evidence="2" type="ORF">SAMN05518683_104224</name>
</gene>
<sequence>MRYVLLFVLMCLCSACGSSTNEETLSNTDPSPTNQEEMGFLHIQKISADNASAGTKIIKDKEKIQNILSATENVKVQETSKNTNMEKQTDQPSYLFSFSKQRNVNEQAAYSFFLYQDGTIIILTEQDHNYIVPPEDSNEAMERIQEIANLTDED</sequence>
<evidence type="ECO:0008006" key="4">
    <source>
        <dbReference type="Google" id="ProtNLM"/>
    </source>
</evidence>
<proteinExistence type="predicted"/>
<dbReference type="EMBL" id="FOXD01000004">
    <property type="protein sequence ID" value="SFP37364.1"/>
    <property type="molecule type" value="Genomic_DNA"/>
</dbReference>
<dbReference type="RefSeq" id="WP_093335873.1">
    <property type="nucleotide sequence ID" value="NZ_FOXD01000004.1"/>
</dbReference>